<protein>
    <submittedName>
        <fullName evidence="3">THxN family PEP-CTERM protein</fullName>
    </submittedName>
</protein>
<sequence length="293" mass="31545">MKYHGLMKKITLGILAGVLSANANATYLSIAAEGGFNHYTEDLAQGVASTEYVSQMPDGTLVADADQSGGATVHEGLRWGGNGTYSSLVLENFAPDIDALDTAYAVSAITHNNFDISAQFAWLMTASIAGSLEFSSSHSGGIAAGFGSTTVVDDFTSDVSTEFNIDFKETFNTSSTDTCERVSDDVDPSSGDHVFVSACDDYFDFSVDNPDPLPDSLPFSIPFYIDGEHFALTVFFSEDGVAPIDRDRLWTEEEKSSTFYTMVSLSRVPEPETLLLLGMGLLGMGFKRRNKKA</sequence>
<evidence type="ECO:0000259" key="2">
    <source>
        <dbReference type="Pfam" id="PF07589"/>
    </source>
</evidence>
<proteinExistence type="predicted"/>
<name>A0AAE9YJJ2_9GAMM</name>
<evidence type="ECO:0000313" key="4">
    <source>
        <dbReference type="Proteomes" id="UP000032568"/>
    </source>
</evidence>
<dbReference type="NCBIfam" id="NF038125">
    <property type="entry name" value="PEP_CTERM_THxN"/>
    <property type="match status" value="1"/>
</dbReference>
<dbReference type="RefSeq" id="WP_044831728.1">
    <property type="nucleotide sequence ID" value="NZ_CP059735.1"/>
</dbReference>
<keyword evidence="1" id="KW-0732">Signal</keyword>
<evidence type="ECO:0000313" key="3">
    <source>
        <dbReference type="EMBL" id="WDD97114.1"/>
    </source>
</evidence>
<accession>A0AAE9YJJ2</accession>
<gene>
    <name evidence="3" type="ORF">SG35_017340</name>
</gene>
<dbReference type="KEGG" id="tact:SG35_017340"/>
<feature type="signal peptide" evidence="1">
    <location>
        <begin position="1"/>
        <end position="25"/>
    </location>
</feature>
<dbReference type="EMBL" id="CP059735">
    <property type="protein sequence ID" value="WDD97114.1"/>
    <property type="molecule type" value="Genomic_DNA"/>
</dbReference>
<dbReference type="InterPro" id="IPR013424">
    <property type="entry name" value="Ice-binding_C"/>
</dbReference>
<feature type="chain" id="PRO_5042229358" evidence="1">
    <location>
        <begin position="26"/>
        <end position="293"/>
    </location>
</feature>
<dbReference type="NCBIfam" id="TIGR02595">
    <property type="entry name" value="PEP_CTERM"/>
    <property type="match status" value="1"/>
</dbReference>
<reference evidence="3 4" key="2">
    <citation type="journal article" date="2022" name="Mar. Drugs">
        <title>Bioassay-Guided Fractionation Leads to the Detection of Cholic Acid Generated by the Rare Thalassomonas sp.</title>
        <authorList>
            <person name="Pheiffer F."/>
            <person name="Schneider Y.K."/>
            <person name="Hansen E.H."/>
            <person name="Andersen J.H."/>
            <person name="Isaksson J."/>
            <person name="Busche T."/>
            <person name="R C."/>
            <person name="Kalinowski J."/>
            <person name="Zyl L.V."/>
            <person name="Trindade M."/>
        </authorList>
    </citation>
    <scope>NUCLEOTIDE SEQUENCE [LARGE SCALE GENOMIC DNA]</scope>
    <source>
        <strain evidence="3 4">A5K-106</strain>
    </source>
</reference>
<reference evidence="3 4" key="1">
    <citation type="journal article" date="2015" name="Genome Announc.">
        <title>Draft Genome Sequences of Marine Isolates of Thalassomonas viridans and Thalassomonas actiniarum.</title>
        <authorList>
            <person name="Olonade I."/>
            <person name="van Zyl L.J."/>
            <person name="Trindade M."/>
        </authorList>
    </citation>
    <scope>NUCLEOTIDE SEQUENCE [LARGE SCALE GENOMIC DNA]</scope>
    <source>
        <strain evidence="3 4">A5K-106</strain>
    </source>
</reference>
<dbReference type="Proteomes" id="UP000032568">
    <property type="component" value="Chromosome"/>
</dbReference>
<organism evidence="3 4">
    <name type="scientific">Thalassomonas actiniarum</name>
    <dbReference type="NCBI Taxonomy" id="485447"/>
    <lineage>
        <taxon>Bacteria</taxon>
        <taxon>Pseudomonadati</taxon>
        <taxon>Pseudomonadota</taxon>
        <taxon>Gammaproteobacteria</taxon>
        <taxon>Alteromonadales</taxon>
        <taxon>Colwelliaceae</taxon>
        <taxon>Thalassomonas</taxon>
    </lineage>
</organism>
<dbReference type="AlphaFoldDB" id="A0AAE9YJJ2"/>
<feature type="domain" description="Ice-binding protein C-terminal" evidence="2">
    <location>
        <begin position="268"/>
        <end position="289"/>
    </location>
</feature>
<evidence type="ECO:0000256" key="1">
    <source>
        <dbReference type="SAM" id="SignalP"/>
    </source>
</evidence>
<dbReference type="Pfam" id="PF07589">
    <property type="entry name" value="PEP-CTERM"/>
    <property type="match status" value="1"/>
</dbReference>
<keyword evidence="4" id="KW-1185">Reference proteome</keyword>